<comment type="subunit">
    <text evidence="17">Homotetramer.</text>
</comment>
<dbReference type="STRING" id="349307.Mthe_1091"/>
<feature type="binding site" evidence="18">
    <location>
        <position position="156"/>
    </location>
    <ligand>
        <name>K(+)</name>
        <dbReference type="ChEBI" id="CHEBI:29103"/>
    </ligand>
</feature>
<accession>A0B850</accession>
<feature type="binding site" evidence="18">
    <location>
        <begin position="124"/>
        <end position="130"/>
    </location>
    <ligand>
        <name>(6S)-NADPHX</name>
        <dbReference type="ChEBI" id="CHEBI:64076"/>
    </ligand>
</feature>
<feature type="binding site" evidence="18">
    <location>
        <position position="120"/>
    </location>
    <ligand>
        <name>K(+)</name>
        <dbReference type="ChEBI" id="CHEBI:29103"/>
    </ligand>
</feature>
<name>A0B850_METTP</name>
<dbReference type="GO" id="GO:0046872">
    <property type="term" value="F:metal ion binding"/>
    <property type="evidence" value="ECO:0007669"/>
    <property type="project" value="UniProtKB-UniRule"/>
</dbReference>
<comment type="catalytic activity">
    <reaction evidence="1 18 19">
        <text>(6R)-NADHX = (6S)-NADHX</text>
        <dbReference type="Rhea" id="RHEA:32215"/>
        <dbReference type="ChEBI" id="CHEBI:64074"/>
        <dbReference type="ChEBI" id="CHEBI:64075"/>
        <dbReference type="EC" id="5.1.99.6"/>
    </reaction>
</comment>
<keyword evidence="6 17" id="KW-0547">Nucleotide-binding</keyword>
<keyword evidence="8 17" id="KW-0521">NADP</keyword>
<dbReference type="HOGENOM" id="CLU_024853_4_1_2"/>
<dbReference type="PANTHER" id="PTHR12592:SF0">
    <property type="entry name" value="ATP-DEPENDENT (S)-NAD(P)H-HYDRATE DEHYDRATASE"/>
    <property type="match status" value="1"/>
</dbReference>
<comment type="catalytic activity">
    <reaction evidence="15 17 19">
        <text>(6S)-NADHX + ADP = AMP + phosphate + NADH + H(+)</text>
        <dbReference type="Rhea" id="RHEA:32223"/>
        <dbReference type="ChEBI" id="CHEBI:15378"/>
        <dbReference type="ChEBI" id="CHEBI:43474"/>
        <dbReference type="ChEBI" id="CHEBI:57945"/>
        <dbReference type="ChEBI" id="CHEBI:64074"/>
        <dbReference type="ChEBI" id="CHEBI:456215"/>
        <dbReference type="ChEBI" id="CHEBI:456216"/>
        <dbReference type="EC" id="4.2.1.136"/>
    </reaction>
</comment>
<dbReference type="GO" id="GO:0016301">
    <property type="term" value="F:kinase activity"/>
    <property type="evidence" value="ECO:0007669"/>
    <property type="project" value="UniProtKB-KW"/>
</dbReference>
<evidence type="ECO:0000256" key="11">
    <source>
        <dbReference type="ARBA" id="ARBA00023235"/>
    </source>
</evidence>
<keyword evidence="22" id="KW-0418">Kinase</keyword>
<comment type="similarity">
    <text evidence="17">Belongs to the NnrD/CARKD family.</text>
</comment>
<comment type="caution">
    <text evidence="17">Lacks conserved residue(s) required for the propagation of feature annotation.</text>
</comment>
<comment type="function">
    <text evidence="14 19">Bifunctional enzyme that catalyzes the epimerization of the S- and R-forms of NAD(P)HX and the dehydration of the S-form of NAD(P)HX at the expense of ADP, which is converted to AMP. This allows the repair of both epimers of NAD(P)HX, a damaged form of NAD(P)H that is a result of enzymatic or heat-dependent hydration.</text>
</comment>
<comment type="similarity">
    <text evidence="4 19">In the C-terminal section; belongs to the NnrD/CARKD family.</text>
</comment>
<keyword evidence="9 18" id="KW-0630">Potassium</keyword>
<dbReference type="EMBL" id="CP000477">
    <property type="protein sequence ID" value="ABK14874.1"/>
    <property type="molecule type" value="Genomic_DNA"/>
</dbReference>
<dbReference type="Pfam" id="PF03853">
    <property type="entry name" value="YjeF_N"/>
    <property type="match status" value="1"/>
</dbReference>
<dbReference type="Proteomes" id="UP000000674">
    <property type="component" value="Chromosome"/>
</dbReference>
<proteinExistence type="inferred from homology"/>
<comment type="cofactor">
    <cofactor evidence="17">
        <name>Mg(2+)</name>
        <dbReference type="ChEBI" id="CHEBI:18420"/>
    </cofactor>
</comment>
<dbReference type="HAMAP" id="MF_01965">
    <property type="entry name" value="NADHX_dehydratase"/>
    <property type="match status" value="1"/>
</dbReference>
<evidence type="ECO:0000259" key="20">
    <source>
        <dbReference type="PROSITE" id="PS51383"/>
    </source>
</evidence>
<dbReference type="PROSITE" id="PS51385">
    <property type="entry name" value="YJEF_N"/>
    <property type="match status" value="1"/>
</dbReference>
<feature type="binding site" evidence="18">
    <location>
        <position position="153"/>
    </location>
    <ligand>
        <name>(6S)-NADPHX</name>
        <dbReference type="ChEBI" id="CHEBI:64076"/>
    </ligand>
</feature>
<evidence type="ECO:0000256" key="19">
    <source>
        <dbReference type="PIRNR" id="PIRNR017184"/>
    </source>
</evidence>
<protein>
    <recommendedName>
        <fullName evidence="19">Bifunctional NAD(P)H-hydrate repair enzyme</fullName>
    </recommendedName>
    <alternativeName>
        <fullName evidence="19">Nicotinamide nucleotide repair protein</fullName>
    </alternativeName>
    <domain>
        <recommendedName>
            <fullName evidence="19">ADP-dependent (S)-NAD(P)H-hydrate dehydratase</fullName>
            <ecNumber evidence="19">4.2.1.136</ecNumber>
        </recommendedName>
        <alternativeName>
            <fullName evidence="19">ADP-dependent NAD(P)HX dehydratase</fullName>
        </alternativeName>
    </domain>
    <domain>
        <recommendedName>
            <fullName evidence="19">NAD(P)H-hydrate epimerase</fullName>
            <ecNumber evidence="19">5.1.99.6</ecNumber>
        </recommendedName>
    </domain>
</protein>
<dbReference type="InterPro" id="IPR004443">
    <property type="entry name" value="YjeF_N_dom"/>
</dbReference>
<feature type="binding site" evidence="18">
    <location>
        <begin position="54"/>
        <end position="58"/>
    </location>
    <ligand>
        <name>(6S)-NADPHX</name>
        <dbReference type="ChEBI" id="CHEBI:64076"/>
    </ligand>
</feature>
<evidence type="ECO:0000256" key="8">
    <source>
        <dbReference type="ARBA" id="ARBA00022857"/>
    </source>
</evidence>
<feature type="domain" description="YjeF C-terminal" evidence="20">
    <location>
        <begin position="198"/>
        <end position="462"/>
    </location>
</feature>
<evidence type="ECO:0000256" key="4">
    <source>
        <dbReference type="ARBA" id="ARBA00009524"/>
    </source>
</evidence>
<dbReference type="PANTHER" id="PTHR12592">
    <property type="entry name" value="ATP-DEPENDENT (S)-NAD(P)H-HYDRATE DEHYDRATASE FAMILY MEMBER"/>
    <property type="match status" value="1"/>
</dbReference>
<keyword evidence="11 18" id="KW-0413">Isomerase</keyword>
<evidence type="ECO:0000313" key="23">
    <source>
        <dbReference type="Proteomes" id="UP000000674"/>
    </source>
</evidence>
<dbReference type="KEGG" id="mtp:Mthe_1091"/>
<reference evidence="22 23" key="1">
    <citation type="submission" date="2006-10" db="EMBL/GenBank/DDBJ databases">
        <title>Complete sequence of Methanosaeta thermophila PT.</title>
        <authorList>
            <consortium name="US DOE Joint Genome Institute"/>
            <person name="Copeland A."/>
            <person name="Lucas S."/>
            <person name="Lapidus A."/>
            <person name="Barry K."/>
            <person name="Detter J.C."/>
            <person name="Glavina del Rio T."/>
            <person name="Hammon N."/>
            <person name="Israni S."/>
            <person name="Pitluck S."/>
            <person name="Chain P."/>
            <person name="Malfatti S."/>
            <person name="Shin M."/>
            <person name="Vergez L."/>
            <person name="Schmutz J."/>
            <person name="Larimer F."/>
            <person name="Land M."/>
            <person name="Hauser L."/>
            <person name="Kyrpides N."/>
            <person name="Kim E."/>
            <person name="Smith K.S."/>
            <person name="Ingram-Smith C."/>
            <person name="Richardson P."/>
        </authorList>
    </citation>
    <scope>NUCLEOTIDE SEQUENCE [LARGE SCALE GENOMIC DNA]</scope>
    <source>
        <strain evidence="23">DSM 6194 / JCM 14653 / NBRC 101360 / PT</strain>
    </source>
</reference>
<evidence type="ECO:0000256" key="16">
    <source>
        <dbReference type="ARBA" id="ARBA00049209"/>
    </source>
</evidence>
<dbReference type="GO" id="GO:0052856">
    <property type="term" value="F:NAD(P)HX epimerase activity"/>
    <property type="evidence" value="ECO:0007669"/>
    <property type="project" value="UniProtKB-UniRule"/>
</dbReference>
<evidence type="ECO:0000256" key="9">
    <source>
        <dbReference type="ARBA" id="ARBA00022958"/>
    </source>
</evidence>
<dbReference type="SUPFAM" id="SSF64153">
    <property type="entry name" value="YjeF N-terminal domain-like"/>
    <property type="match status" value="1"/>
</dbReference>
<dbReference type="NCBIfam" id="TIGR00196">
    <property type="entry name" value="yjeF_cterm"/>
    <property type="match status" value="1"/>
</dbReference>
<feature type="domain" description="YjeF N-terminal" evidence="21">
    <location>
        <begin position="9"/>
        <end position="196"/>
    </location>
</feature>
<dbReference type="CDD" id="cd01171">
    <property type="entry name" value="YXKO-related"/>
    <property type="match status" value="1"/>
</dbReference>
<evidence type="ECO:0000256" key="3">
    <source>
        <dbReference type="ARBA" id="ARBA00006001"/>
    </source>
</evidence>
<comment type="similarity">
    <text evidence="18">Belongs to the NnrE/AIBP family.</text>
</comment>
<comment type="similarity">
    <text evidence="3 19">In the N-terminal section; belongs to the NnrE/AIBP family.</text>
</comment>
<keyword evidence="10 17" id="KW-0520">NAD</keyword>
<keyword evidence="13" id="KW-0511">Multifunctional enzyme</keyword>
<dbReference type="PROSITE" id="PS51383">
    <property type="entry name" value="YJEF_C_3"/>
    <property type="match status" value="1"/>
</dbReference>
<dbReference type="InterPro" id="IPR030677">
    <property type="entry name" value="Nnr"/>
</dbReference>
<evidence type="ECO:0000256" key="6">
    <source>
        <dbReference type="ARBA" id="ARBA00022741"/>
    </source>
</evidence>
<evidence type="ECO:0000256" key="18">
    <source>
        <dbReference type="HAMAP-Rule" id="MF_01966"/>
    </source>
</evidence>
<keyword evidence="23" id="KW-1185">Reference proteome</keyword>
<dbReference type="PIRSF" id="PIRSF017184">
    <property type="entry name" value="Nnr"/>
    <property type="match status" value="1"/>
</dbReference>
<feature type="binding site" evidence="17">
    <location>
        <position position="405"/>
    </location>
    <ligand>
        <name>AMP</name>
        <dbReference type="ChEBI" id="CHEBI:456215"/>
    </ligand>
</feature>
<feature type="binding site" evidence="17">
    <location>
        <position position="300"/>
    </location>
    <ligand>
        <name>(6S)-NADPHX</name>
        <dbReference type="ChEBI" id="CHEBI:64076"/>
    </ligand>
</feature>
<evidence type="ECO:0000256" key="2">
    <source>
        <dbReference type="ARBA" id="ARBA00000909"/>
    </source>
</evidence>
<dbReference type="InterPro" id="IPR029056">
    <property type="entry name" value="Ribokinase-like"/>
</dbReference>
<gene>
    <name evidence="18" type="primary">nnrE</name>
    <name evidence="17" type="synonym">nnrD</name>
    <name evidence="22" type="ordered locus">Mthe_1091</name>
</gene>
<dbReference type="InterPro" id="IPR000631">
    <property type="entry name" value="CARKD"/>
</dbReference>
<dbReference type="Gene3D" id="3.40.50.10260">
    <property type="entry name" value="YjeF N-terminal domain"/>
    <property type="match status" value="1"/>
</dbReference>
<evidence type="ECO:0000256" key="5">
    <source>
        <dbReference type="ARBA" id="ARBA00022723"/>
    </source>
</evidence>
<organism evidence="22 23">
    <name type="scientific">Methanothrix thermoacetophila (strain DSM 6194 / JCM 14653 / NBRC 101360 / PT)</name>
    <name type="common">Methanosaeta thermophila</name>
    <dbReference type="NCBI Taxonomy" id="349307"/>
    <lineage>
        <taxon>Archaea</taxon>
        <taxon>Methanobacteriati</taxon>
        <taxon>Methanobacteriota</taxon>
        <taxon>Stenosarchaea group</taxon>
        <taxon>Methanomicrobia</taxon>
        <taxon>Methanotrichales</taxon>
        <taxon>Methanotrichaceae</taxon>
        <taxon>Methanothrix</taxon>
    </lineage>
</organism>
<dbReference type="GO" id="GO:0046496">
    <property type="term" value="P:nicotinamide nucleotide metabolic process"/>
    <property type="evidence" value="ECO:0007669"/>
    <property type="project" value="UniProtKB-UniRule"/>
</dbReference>
<evidence type="ECO:0000256" key="17">
    <source>
        <dbReference type="HAMAP-Rule" id="MF_01965"/>
    </source>
</evidence>
<dbReference type="EC" id="5.1.99.6" evidence="19"/>
<dbReference type="NCBIfam" id="TIGR00197">
    <property type="entry name" value="yjeF_nterm"/>
    <property type="match status" value="1"/>
</dbReference>
<evidence type="ECO:0000256" key="15">
    <source>
        <dbReference type="ARBA" id="ARBA00048238"/>
    </source>
</evidence>
<evidence type="ECO:0000256" key="10">
    <source>
        <dbReference type="ARBA" id="ARBA00023027"/>
    </source>
</evidence>
<keyword evidence="5 18" id="KW-0479">Metal-binding</keyword>
<comment type="catalytic activity">
    <reaction evidence="2 18 19">
        <text>(6R)-NADPHX = (6S)-NADPHX</text>
        <dbReference type="Rhea" id="RHEA:32227"/>
        <dbReference type="ChEBI" id="CHEBI:64076"/>
        <dbReference type="ChEBI" id="CHEBI:64077"/>
        <dbReference type="EC" id="5.1.99.6"/>
    </reaction>
</comment>
<feature type="binding site" evidence="17">
    <location>
        <position position="232"/>
    </location>
    <ligand>
        <name>(6S)-NADPHX</name>
        <dbReference type="ChEBI" id="CHEBI:64076"/>
    </ligand>
</feature>
<feature type="binding site" evidence="18">
    <location>
        <position position="55"/>
    </location>
    <ligand>
        <name>K(+)</name>
        <dbReference type="ChEBI" id="CHEBI:29103"/>
    </ligand>
</feature>
<feature type="binding site" evidence="17">
    <location>
        <position position="341"/>
    </location>
    <ligand>
        <name>(6S)-NADPHX</name>
        <dbReference type="ChEBI" id="CHEBI:64076"/>
    </ligand>
</feature>
<dbReference type="GO" id="GO:0052855">
    <property type="term" value="F:ADP-dependent NAD(P)H-hydrate dehydratase activity"/>
    <property type="evidence" value="ECO:0007669"/>
    <property type="project" value="UniProtKB-UniRule"/>
</dbReference>
<dbReference type="GO" id="GO:0110051">
    <property type="term" value="P:metabolite repair"/>
    <property type="evidence" value="ECO:0007669"/>
    <property type="project" value="TreeGrafter"/>
</dbReference>
<evidence type="ECO:0000256" key="1">
    <source>
        <dbReference type="ARBA" id="ARBA00000013"/>
    </source>
</evidence>
<comment type="function">
    <text evidence="17">Catalyzes the dehydration of the S-form of NAD(P)HX at the expense of ADP, which is converted to AMP. Together with NAD(P)HX epimerase, which catalyzes the epimerization of the S- and R-forms, the enzyme allows the repair of both epimers of NAD(P)HX, a damaged form of NAD(P)H that is a result of enzymatic or heat-dependent hydration.</text>
</comment>
<dbReference type="InterPro" id="IPR036652">
    <property type="entry name" value="YjeF_N_dom_sf"/>
</dbReference>
<dbReference type="EC" id="4.2.1.136" evidence="19"/>
<dbReference type="RefSeq" id="WP_011696267.1">
    <property type="nucleotide sequence ID" value="NC_008553.1"/>
</dbReference>
<dbReference type="AlphaFoldDB" id="A0B850"/>
<comment type="catalytic activity">
    <reaction evidence="16 17 19">
        <text>(6S)-NADPHX + ADP = AMP + phosphate + NADPH + H(+)</text>
        <dbReference type="Rhea" id="RHEA:32235"/>
        <dbReference type="ChEBI" id="CHEBI:15378"/>
        <dbReference type="ChEBI" id="CHEBI:43474"/>
        <dbReference type="ChEBI" id="CHEBI:57783"/>
        <dbReference type="ChEBI" id="CHEBI:64076"/>
        <dbReference type="ChEBI" id="CHEBI:456215"/>
        <dbReference type="ChEBI" id="CHEBI:456216"/>
        <dbReference type="EC" id="4.2.1.136"/>
    </reaction>
</comment>
<dbReference type="Gene3D" id="3.40.1190.20">
    <property type="match status" value="1"/>
</dbReference>
<evidence type="ECO:0000313" key="22">
    <source>
        <dbReference type="EMBL" id="ABK14874.1"/>
    </source>
</evidence>
<keyword evidence="22" id="KW-0808">Transferase</keyword>
<dbReference type="SUPFAM" id="SSF53613">
    <property type="entry name" value="Ribokinase-like"/>
    <property type="match status" value="1"/>
</dbReference>
<evidence type="ECO:0000256" key="12">
    <source>
        <dbReference type="ARBA" id="ARBA00023239"/>
    </source>
</evidence>
<dbReference type="HAMAP" id="MF_01966">
    <property type="entry name" value="NADHX_epimerase"/>
    <property type="match status" value="1"/>
</dbReference>
<evidence type="ECO:0000256" key="13">
    <source>
        <dbReference type="ARBA" id="ARBA00023268"/>
    </source>
</evidence>
<dbReference type="GO" id="GO:0005524">
    <property type="term" value="F:ATP binding"/>
    <property type="evidence" value="ECO:0007669"/>
    <property type="project" value="UniProtKB-UniRule"/>
</dbReference>
<dbReference type="Pfam" id="PF01256">
    <property type="entry name" value="Carb_kinase"/>
    <property type="match status" value="1"/>
</dbReference>
<evidence type="ECO:0000256" key="7">
    <source>
        <dbReference type="ARBA" id="ARBA00022840"/>
    </source>
</evidence>
<comment type="cofactor">
    <cofactor evidence="18 19">
        <name>K(+)</name>
        <dbReference type="ChEBI" id="CHEBI:29103"/>
    </cofactor>
    <text evidence="18 19">Binds 1 potassium ion per subunit.</text>
</comment>
<sequence>MRYISAEEMGAIDANCAYLGISTLQLMENAGAALANEIRAIGGRRIAIIAGRGNNGGDAFVAARHLDDLDVTVFLIGRARDISTEEARRNWDVLRRLEFDLREIKDVSEIDLSGYDVVVDALFGTGVRGPIKGLEGDIIDLINSCGKHIVSVDVPSGMGTGKEVSPDITVTFHRPKIGMRGDFRVVSIGIPRMAEFLVGPGDLKLLGRRGPESHKGDSGRILVIGGGPYTGAPALSAMAALRAGADIVTVAAPKSAADTISSFSPNMIVRPLTSDRLCMADIDILKGLIPRHDVVVIGMGLGRDEETLKAVSQILPLCDRVVIDADALQPDMPLKGIVTPHAGEFRRISGLDLPKGKERIEIVKRFAREMGLVVLLKGRMDIITDGEIVRGNTTGNPGMTVGGTGDVLAGITGAFYARADALRAAAAAAFVNGRAGDLVYRERDFGMVATDLIDKIPEAMMV</sequence>
<comment type="function">
    <text evidence="18">Catalyzes the epimerization of the S- and R-forms of NAD(P)HX, a damaged form of NAD(P)H that is a result of enzymatic or heat-dependent hydration. This is a prerequisite for the S-specific NAD(P)H-hydrate dehydratase to allow the repair of both epimers of NAD(P)HX.</text>
</comment>
<evidence type="ECO:0000259" key="21">
    <source>
        <dbReference type="PROSITE" id="PS51385"/>
    </source>
</evidence>
<feature type="binding site" evidence="17">
    <location>
        <position position="406"/>
    </location>
    <ligand>
        <name>(6S)-NADPHX</name>
        <dbReference type="ChEBI" id="CHEBI:64076"/>
    </ligand>
</feature>
<dbReference type="OrthoDB" id="15148at2157"/>
<keyword evidence="12 17" id="KW-0456">Lyase</keyword>
<evidence type="ECO:0000256" key="14">
    <source>
        <dbReference type="ARBA" id="ARBA00025153"/>
    </source>
</evidence>
<dbReference type="GeneID" id="4463123"/>
<keyword evidence="7 17" id="KW-0067">ATP-binding</keyword>